<dbReference type="OrthoDB" id="5102942at2759"/>
<proteinExistence type="predicted"/>
<gene>
    <name evidence="1" type="ORF">FBEOM_519</name>
</gene>
<evidence type="ECO:0000313" key="2">
    <source>
        <dbReference type="Proteomes" id="UP000730481"/>
    </source>
</evidence>
<dbReference type="Proteomes" id="UP000730481">
    <property type="component" value="Unassembled WGS sequence"/>
</dbReference>
<reference evidence="1" key="1">
    <citation type="journal article" date="2017" name="Mycologia">
        <title>Fusarium algeriense, sp. nov., a novel toxigenic crown rot pathogen of durum wheat from Algeria is nested in the Fusarium burgessii species complex.</title>
        <authorList>
            <person name="Laraba I."/>
            <person name="Keddad A."/>
            <person name="Boureghda H."/>
            <person name="Abdallah N."/>
            <person name="Vaughan M.M."/>
            <person name="Proctor R.H."/>
            <person name="Busman M."/>
            <person name="O'Donnell K."/>
        </authorList>
    </citation>
    <scope>NUCLEOTIDE SEQUENCE</scope>
    <source>
        <strain evidence="1">NRRL 25174</strain>
    </source>
</reference>
<evidence type="ECO:0000313" key="1">
    <source>
        <dbReference type="EMBL" id="KAF4345569.1"/>
    </source>
</evidence>
<name>A0A9P5E5Z0_9HYPO</name>
<reference evidence="1" key="2">
    <citation type="submission" date="2020-02" db="EMBL/GenBank/DDBJ databases">
        <title>Identification and distribution of gene clusters putatively required for synthesis of sphingolipid metabolism inhibitors in phylogenetically diverse species of the filamentous fungus Fusarium.</title>
        <authorList>
            <person name="Kim H.-S."/>
            <person name="Busman M."/>
            <person name="Brown D.W."/>
            <person name="Divon H."/>
            <person name="Uhlig S."/>
            <person name="Proctor R.H."/>
        </authorList>
    </citation>
    <scope>NUCLEOTIDE SEQUENCE</scope>
    <source>
        <strain evidence="1">NRRL 25174</strain>
    </source>
</reference>
<dbReference type="AlphaFoldDB" id="A0A9P5E5Z0"/>
<keyword evidence="2" id="KW-1185">Reference proteome</keyword>
<accession>A0A9P5E5Z0</accession>
<protein>
    <submittedName>
        <fullName evidence="1">Uncharacterized protein</fullName>
    </submittedName>
</protein>
<sequence length="172" mass="19071">MLLRFVASNTFQILLELKAVVQYFCNTVDGEVNNISSMLRSLVDVLANRCVTSPSNPVGVTPKLQAQELAIGREYLALIYLVLAGAERHTDDEINANIAGIISLCTRECSEVEAFTSALNRLPLAYSTPLTHEIPTEKAKWPKELPSNFVALMNRWIEEGKPVPRIVIRFAG</sequence>
<comment type="caution">
    <text evidence="1">The sequence shown here is derived from an EMBL/GenBank/DDBJ whole genome shotgun (WGS) entry which is preliminary data.</text>
</comment>
<dbReference type="EMBL" id="PVQB02000025">
    <property type="protein sequence ID" value="KAF4345569.1"/>
    <property type="molecule type" value="Genomic_DNA"/>
</dbReference>
<organism evidence="1 2">
    <name type="scientific">Fusarium beomiforme</name>
    <dbReference type="NCBI Taxonomy" id="44412"/>
    <lineage>
        <taxon>Eukaryota</taxon>
        <taxon>Fungi</taxon>
        <taxon>Dikarya</taxon>
        <taxon>Ascomycota</taxon>
        <taxon>Pezizomycotina</taxon>
        <taxon>Sordariomycetes</taxon>
        <taxon>Hypocreomycetidae</taxon>
        <taxon>Hypocreales</taxon>
        <taxon>Nectriaceae</taxon>
        <taxon>Fusarium</taxon>
        <taxon>Fusarium burgessii species complex</taxon>
    </lineage>
</organism>